<protein>
    <recommendedName>
        <fullName evidence="9">Phenol 2-monooxygenase</fullName>
    </recommendedName>
</protein>
<dbReference type="InterPro" id="IPR036188">
    <property type="entry name" value="FAD/NAD-bd_sf"/>
</dbReference>
<name>A0A0C9Y978_9AGAR</name>
<dbReference type="PRINTS" id="PR00420">
    <property type="entry name" value="RNGMNOXGNASE"/>
</dbReference>
<accession>A0A0C9Y978</accession>
<evidence type="ECO:0008006" key="9">
    <source>
        <dbReference type="Google" id="ProtNLM"/>
    </source>
</evidence>
<dbReference type="PANTHER" id="PTHR43004">
    <property type="entry name" value="TRK SYSTEM POTASSIUM UPTAKE PROTEIN"/>
    <property type="match status" value="1"/>
</dbReference>
<dbReference type="GO" id="GO:0016709">
    <property type="term" value="F:oxidoreductase activity, acting on paired donors, with incorporation or reduction of molecular oxygen, NAD(P)H as one donor, and incorporation of one atom of oxygen"/>
    <property type="evidence" value="ECO:0007669"/>
    <property type="project" value="UniProtKB-ARBA"/>
</dbReference>
<dbReference type="STRING" id="1095629.A0A0C9Y978"/>
<evidence type="ECO:0000256" key="2">
    <source>
        <dbReference type="ARBA" id="ARBA00022630"/>
    </source>
</evidence>
<keyword evidence="4" id="KW-0560">Oxidoreductase</keyword>
<dbReference type="InterPro" id="IPR012941">
    <property type="entry name" value="Phe_hydrox_C_dim_dom"/>
</dbReference>
<dbReference type="GO" id="GO:0071949">
    <property type="term" value="F:FAD binding"/>
    <property type="evidence" value="ECO:0007669"/>
    <property type="project" value="InterPro"/>
</dbReference>
<evidence type="ECO:0000313" key="7">
    <source>
        <dbReference type="EMBL" id="KIK04558.1"/>
    </source>
</evidence>
<evidence type="ECO:0000259" key="5">
    <source>
        <dbReference type="Pfam" id="PF01494"/>
    </source>
</evidence>
<keyword evidence="8" id="KW-1185">Reference proteome</keyword>
<dbReference type="Pfam" id="PF01494">
    <property type="entry name" value="FAD_binding_3"/>
    <property type="match status" value="2"/>
</dbReference>
<evidence type="ECO:0000256" key="4">
    <source>
        <dbReference type="ARBA" id="ARBA00023002"/>
    </source>
</evidence>
<feature type="domain" description="Phenol hydroxylase-like C-terminal dimerisation" evidence="6">
    <location>
        <begin position="430"/>
        <end position="610"/>
    </location>
</feature>
<dbReference type="Proteomes" id="UP000054477">
    <property type="component" value="Unassembled WGS sequence"/>
</dbReference>
<dbReference type="PANTHER" id="PTHR43004:SF20">
    <property type="entry name" value="2-MONOOXYGENASE, PUTATIVE (AFU_ORTHOLOGUE AFUA_1G13660)-RELATED"/>
    <property type="match status" value="1"/>
</dbReference>
<dbReference type="InterPro" id="IPR050641">
    <property type="entry name" value="RIFMO-like"/>
</dbReference>
<dbReference type="InterPro" id="IPR036249">
    <property type="entry name" value="Thioredoxin-like_sf"/>
</dbReference>
<dbReference type="SUPFAM" id="SSF52833">
    <property type="entry name" value="Thioredoxin-like"/>
    <property type="match status" value="1"/>
</dbReference>
<dbReference type="InterPro" id="IPR038220">
    <property type="entry name" value="PHOX_C_sf"/>
</dbReference>
<reference evidence="7 8" key="1">
    <citation type="submission" date="2014-04" db="EMBL/GenBank/DDBJ databases">
        <authorList>
            <consortium name="DOE Joint Genome Institute"/>
            <person name="Kuo A."/>
            <person name="Kohler A."/>
            <person name="Nagy L.G."/>
            <person name="Floudas D."/>
            <person name="Copeland A."/>
            <person name="Barry K.W."/>
            <person name="Cichocki N."/>
            <person name="Veneault-Fourrey C."/>
            <person name="LaButti K."/>
            <person name="Lindquist E.A."/>
            <person name="Lipzen A."/>
            <person name="Lundell T."/>
            <person name="Morin E."/>
            <person name="Murat C."/>
            <person name="Sun H."/>
            <person name="Tunlid A."/>
            <person name="Henrissat B."/>
            <person name="Grigoriev I.V."/>
            <person name="Hibbett D.S."/>
            <person name="Martin F."/>
            <person name="Nordberg H.P."/>
            <person name="Cantor M.N."/>
            <person name="Hua S.X."/>
        </authorList>
    </citation>
    <scope>NUCLEOTIDE SEQUENCE [LARGE SCALE GENOMIC DNA]</scope>
    <source>
        <strain evidence="7 8">LaAM-08-1</strain>
    </source>
</reference>
<keyword evidence="3" id="KW-0274">FAD</keyword>
<comment type="similarity">
    <text evidence="1">Belongs to the PheA/TfdB FAD monooxygenase family.</text>
</comment>
<dbReference type="InterPro" id="IPR002938">
    <property type="entry name" value="FAD-bd"/>
</dbReference>
<dbReference type="EMBL" id="KN838568">
    <property type="protein sequence ID" value="KIK04558.1"/>
    <property type="molecule type" value="Genomic_DNA"/>
</dbReference>
<dbReference type="AlphaFoldDB" id="A0A0C9Y978"/>
<proteinExistence type="inferred from homology"/>
<keyword evidence="2" id="KW-0285">Flavoprotein</keyword>
<feature type="domain" description="FAD-binding" evidence="5">
    <location>
        <begin position="15"/>
        <end position="135"/>
    </location>
</feature>
<dbReference type="OrthoDB" id="1716816at2759"/>
<reference evidence="8" key="2">
    <citation type="submission" date="2015-01" db="EMBL/GenBank/DDBJ databases">
        <title>Evolutionary Origins and Diversification of the Mycorrhizal Mutualists.</title>
        <authorList>
            <consortium name="DOE Joint Genome Institute"/>
            <consortium name="Mycorrhizal Genomics Consortium"/>
            <person name="Kohler A."/>
            <person name="Kuo A."/>
            <person name="Nagy L.G."/>
            <person name="Floudas D."/>
            <person name="Copeland A."/>
            <person name="Barry K.W."/>
            <person name="Cichocki N."/>
            <person name="Veneault-Fourrey C."/>
            <person name="LaButti K."/>
            <person name="Lindquist E.A."/>
            <person name="Lipzen A."/>
            <person name="Lundell T."/>
            <person name="Morin E."/>
            <person name="Murat C."/>
            <person name="Riley R."/>
            <person name="Ohm R."/>
            <person name="Sun H."/>
            <person name="Tunlid A."/>
            <person name="Henrissat B."/>
            <person name="Grigoriev I.V."/>
            <person name="Hibbett D.S."/>
            <person name="Martin F."/>
        </authorList>
    </citation>
    <scope>NUCLEOTIDE SEQUENCE [LARGE SCALE GENOMIC DNA]</scope>
    <source>
        <strain evidence="8">LaAM-08-1</strain>
    </source>
</reference>
<feature type="domain" description="FAD-binding" evidence="5">
    <location>
        <begin position="181"/>
        <end position="388"/>
    </location>
</feature>
<evidence type="ECO:0000256" key="1">
    <source>
        <dbReference type="ARBA" id="ARBA00007801"/>
    </source>
</evidence>
<dbReference type="Gene3D" id="3.30.9.10">
    <property type="entry name" value="D-Amino Acid Oxidase, subunit A, domain 2"/>
    <property type="match status" value="1"/>
</dbReference>
<evidence type="ECO:0000313" key="8">
    <source>
        <dbReference type="Proteomes" id="UP000054477"/>
    </source>
</evidence>
<dbReference type="Gene3D" id="3.40.30.20">
    <property type="match status" value="1"/>
</dbReference>
<evidence type="ECO:0000259" key="6">
    <source>
        <dbReference type="Pfam" id="PF07976"/>
    </source>
</evidence>
<organism evidence="7 8">
    <name type="scientific">Laccaria amethystina LaAM-08-1</name>
    <dbReference type="NCBI Taxonomy" id="1095629"/>
    <lineage>
        <taxon>Eukaryota</taxon>
        <taxon>Fungi</taxon>
        <taxon>Dikarya</taxon>
        <taxon>Basidiomycota</taxon>
        <taxon>Agaricomycotina</taxon>
        <taxon>Agaricomycetes</taxon>
        <taxon>Agaricomycetidae</taxon>
        <taxon>Agaricales</taxon>
        <taxon>Agaricineae</taxon>
        <taxon>Hydnangiaceae</taxon>
        <taxon>Laccaria</taxon>
    </lineage>
</organism>
<dbReference type="HOGENOM" id="CLU_009665_9_2_1"/>
<dbReference type="SUPFAM" id="SSF51905">
    <property type="entry name" value="FAD/NAD(P)-binding domain"/>
    <property type="match status" value="1"/>
</dbReference>
<dbReference type="CDD" id="cd02979">
    <property type="entry name" value="PHOX_C"/>
    <property type="match status" value="1"/>
</dbReference>
<sequence>MGGKRNTSLIKESNVDVLIIGAGPAGLMAAHALAKSGVNVRIVDQRPDKVAAGQADGIQPRTIESYDLAERLLREGNQVHMAAFYNPSASGGIALTDRVRDVAAPSARFPFEVTLHQGAIEAIFLDSMESLGVKVCRPLTPTSIQVSENDDQLKDVNSHPVRVSFILGRVVLRNLSPLDDHEESEIVHAKFVIGADGAHSWVRKTLSLTLDGEQTTYIWGVVDMTPDTDFPDIRNRCAIHSNNGSCMIIPREDDKVRLYVQLGDRDAVDEESGRVDKSKIGPHELLDATRKIFYPYTFKTPESFDWWTIYIIGQRVASKFSVKDRVFIAGDACHTHSPKAGQGMNASMNDTHNLAWKLTQVLRGWADISLLQTYELERRKYAQDLISFDRQFAKLFSGKPRTEEYMDGVSHEDFFKIFQTFSGFTSGIGIHYAPSLITDSSYQAHAKKLIIGQRVLPQIFVRAADSRPVEIQDLLPADSRFKLIVFVGNSSDATRRDRIRRLAEDIRDVLRPYSPDGISAVFEIIPISCAKKADVRYNDLSKLFGCHWSKVLIDDTDVSGKQGGDGYSNYGVEPLVGAIIVVRPDGYVGMVAPFENVKELGAYFVGFMKVSTPLPNM</sequence>
<dbReference type="SUPFAM" id="SSF54373">
    <property type="entry name" value="FAD-linked reductases, C-terminal domain"/>
    <property type="match status" value="1"/>
</dbReference>
<evidence type="ECO:0000256" key="3">
    <source>
        <dbReference type="ARBA" id="ARBA00022827"/>
    </source>
</evidence>
<gene>
    <name evidence="7" type="ORF">K443DRAFT_92950</name>
</gene>
<dbReference type="Pfam" id="PF07976">
    <property type="entry name" value="Phe_hydrox_dim"/>
    <property type="match status" value="1"/>
</dbReference>
<dbReference type="Gene3D" id="3.50.50.60">
    <property type="entry name" value="FAD/NAD(P)-binding domain"/>
    <property type="match status" value="1"/>
</dbReference>